<organism evidence="1 2">
    <name type="scientific">Populus trichocarpa</name>
    <name type="common">Western balsam poplar</name>
    <name type="synonym">Populus balsamifera subsp. trichocarpa</name>
    <dbReference type="NCBI Taxonomy" id="3694"/>
    <lineage>
        <taxon>Eukaryota</taxon>
        <taxon>Viridiplantae</taxon>
        <taxon>Streptophyta</taxon>
        <taxon>Embryophyta</taxon>
        <taxon>Tracheophyta</taxon>
        <taxon>Spermatophyta</taxon>
        <taxon>Magnoliopsida</taxon>
        <taxon>eudicotyledons</taxon>
        <taxon>Gunneridae</taxon>
        <taxon>Pentapetalae</taxon>
        <taxon>rosids</taxon>
        <taxon>fabids</taxon>
        <taxon>Malpighiales</taxon>
        <taxon>Salicaceae</taxon>
        <taxon>Saliceae</taxon>
        <taxon>Populus</taxon>
    </lineage>
</organism>
<evidence type="ECO:0000313" key="2">
    <source>
        <dbReference type="Proteomes" id="UP000006729"/>
    </source>
</evidence>
<dbReference type="PANTHER" id="PTHR31286">
    <property type="entry name" value="GLYCINE-RICH CELL WALL STRUCTURAL PROTEIN 1.8-LIKE"/>
    <property type="match status" value="1"/>
</dbReference>
<protein>
    <recommendedName>
        <fullName evidence="3">DUF4283 domain-containing protein</fullName>
    </recommendedName>
</protein>
<keyword evidence="2" id="KW-1185">Reference proteome</keyword>
<accession>B9IJK4</accession>
<evidence type="ECO:0000313" key="1">
    <source>
        <dbReference type="EMBL" id="PNS95551.1"/>
    </source>
</evidence>
<gene>
    <name evidence="1" type="ORF">POPTR_017G065100</name>
</gene>
<dbReference type="InterPro" id="IPR040256">
    <property type="entry name" value="At4g02000-like"/>
</dbReference>
<sequence length="175" mass="19924">MACDHAYLLKRNLVRIEFENGNRLLPKLTGDFELMDVANGFFMVKFDLKQDKAKVINEGGWFDHYLTISHWSVDFVSSSAKLHCTMRGRFAIVCVAIELNKLVVGRIWIKDHWYNVEYEGLHIICGKYGCYGHYDRDYKLVRGIGPTTVESNATAQVEVVHGGGIVKGSRSHDKI</sequence>
<dbReference type="HOGENOM" id="CLU_1374260_0_0_1"/>
<dbReference type="AlphaFoldDB" id="B9IJK4"/>
<dbReference type="InParanoid" id="B9IJK4"/>
<name>B9IJK4_POPTR</name>
<dbReference type="PANTHER" id="PTHR31286:SF171">
    <property type="entry name" value="CCHC-TYPE DOMAIN-CONTAINING PROTEIN"/>
    <property type="match status" value="1"/>
</dbReference>
<proteinExistence type="predicted"/>
<dbReference type="EMBL" id="CM009306">
    <property type="protein sequence ID" value="PNS95551.1"/>
    <property type="molecule type" value="Genomic_DNA"/>
</dbReference>
<evidence type="ECO:0008006" key="3">
    <source>
        <dbReference type="Google" id="ProtNLM"/>
    </source>
</evidence>
<dbReference type="Proteomes" id="UP000006729">
    <property type="component" value="Chromosome 17"/>
</dbReference>
<reference evidence="1 2" key="1">
    <citation type="journal article" date="2006" name="Science">
        <title>The genome of black cottonwood, Populus trichocarpa (Torr. &amp; Gray).</title>
        <authorList>
            <person name="Tuskan G.A."/>
            <person name="Difazio S."/>
            <person name="Jansson S."/>
            <person name="Bohlmann J."/>
            <person name="Grigoriev I."/>
            <person name="Hellsten U."/>
            <person name="Putnam N."/>
            <person name="Ralph S."/>
            <person name="Rombauts S."/>
            <person name="Salamov A."/>
            <person name="Schein J."/>
            <person name="Sterck L."/>
            <person name="Aerts A."/>
            <person name="Bhalerao R.R."/>
            <person name="Bhalerao R.P."/>
            <person name="Blaudez D."/>
            <person name="Boerjan W."/>
            <person name="Brun A."/>
            <person name="Brunner A."/>
            <person name="Busov V."/>
            <person name="Campbell M."/>
            <person name="Carlson J."/>
            <person name="Chalot M."/>
            <person name="Chapman J."/>
            <person name="Chen G.L."/>
            <person name="Cooper D."/>
            <person name="Coutinho P.M."/>
            <person name="Couturier J."/>
            <person name="Covert S."/>
            <person name="Cronk Q."/>
            <person name="Cunningham R."/>
            <person name="Davis J."/>
            <person name="Degroeve S."/>
            <person name="Dejardin A."/>
            <person name="Depamphilis C."/>
            <person name="Detter J."/>
            <person name="Dirks B."/>
            <person name="Dubchak I."/>
            <person name="Duplessis S."/>
            <person name="Ehlting J."/>
            <person name="Ellis B."/>
            <person name="Gendler K."/>
            <person name="Goodstein D."/>
            <person name="Gribskov M."/>
            <person name="Grimwood J."/>
            <person name="Groover A."/>
            <person name="Gunter L."/>
            <person name="Hamberger B."/>
            <person name="Heinze B."/>
            <person name="Helariutta Y."/>
            <person name="Henrissat B."/>
            <person name="Holligan D."/>
            <person name="Holt R."/>
            <person name="Huang W."/>
            <person name="Islam-Faridi N."/>
            <person name="Jones S."/>
            <person name="Jones-Rhoades M."/>
            <person name="Jorgensen R."/>
            <person name="Joshi C."/>
            <person name="Kangasjarvi J."/>
            <person name="Karlsson J."/>
            <person name="Kelleher C."/>
            <person name="Kirkpatrick R."/>
            <person name="Kirst M."/>
            <person name="Kohler A."/>
            <person name="Kalluri U."/>
            <person name="Larimer F."/>
            <person name="Leebens-Mack J."/>
            <person name="Leple J.C."/>
            <person name="Locascio P."/>
            <person name="Lou Y."/>
            <person name="Lucas S."/>
            <person name="Martin F."/>
            <person name="Montanini B."/>
            <person name="Napoli C."/>
            <person name="Nelson D.R."/>
            <person name="Nelson C."/>
            <person name="Nieminen K."/>
            <person name="Nilsson O."/>
            <person name="Pereda V."/>
            <person name="Peter G."/>
            <person name="Philippe R."/>
            <person name="Pilate G."/>
            <person name="Poliakov A."/>
            <person name="Razumovskaya J."/>
            <person name="Richardson P."/>
            <person name="Rinaldi C."/>
            <person name="Ritland K."/>
            <person name="Rouze P."/>
            <person name="Ryaboy D."/>
            <person name="Schmutz J."/>
            <person name="Schrader J."/>
            <person name="Segerman B."/>
            <person name="Shin H."/>
            <person name="Siddiqui A."/>
            <person name="Sterky F."/>
            <person name="Terry A."/>
            <person name="Tsai C.J."/>
            <person name="Uberbacher E."/>
            <person name="Unneberg P."/>
            <person name="Vahala J."/>
            <person name="Wall K."/>
            <person name="Wessler S."/>
            <person name="Yang G."/>
            <person name="Yin T."/>
            <person name="Douglas C."/>
            <person name="Marra M."/>
            <person name="Sandberg G."/>
            <person name="Van de Peer Y."/>
            <person name="Rokhsar D."/>
        </authorList>
    </citation>
    <scope>NUCLEOTIDE SEQUENCE [LARGE SCALE GENOMIC DNA]</scope>
    <source>
        <strain evidence="2">cv. Nisqually</strain>
    </source>
</reference>
<dbReference type="eggNOG" id="KOG1075">
    <property type="taxonomic scope" value="Eukaryota"/>
</dbReference>